<evidence type="ECO:0000313" key="3">
    <source>
        <dbReference type="EMBL" id="CRK87014.1"/>
    </source>
</evidence>
<feature type="region of interest" description="Disordered" evidence="1">
    <location>
        <begin position="113"/>
        <end position="139"/>
    </location>
</feature>
<dbReference type="AlphaFoldDB" id="A0A1J1HKM3"/>
<keyword evidence="4" id="KW-1185">Reference proteome</keyword>
<protein>
    <submittedName>
        <fullName evidence="3">CLUMA_CG000833, isoform A</fullName>
    </submittedName>
</protein>
<feature type="chain" id="PRO_5012339667" evidence="2">
    <location>
        <begin position="19"/>
        <end position="435"/>
    </location>
</feature>
<feature type="compositionally biased region" description="Basic residues" evidence="1">
    <location>
        <begin position="335"/>
        <end position="349"/>
    </location>
</feature>
<gene>
    <name evidence="3" type="ORF">CLUMA_CG000833</name>
</gene>
<dbReference type="Proteomes" id="UP000183832">
    <property type="component" value="Unassembled WGS sequence"/>
</dbReference>
<feature type="region of interest" description="Disordered" evidence="1">
    <location>
        <begin position="276"/>
        <end position="301"/>
    </location>
</feature>
<reference evidence="3 4" key="1">
    <citation type="submission" date="2015-04" db="EMBL/GenBank/DDBJ databases">
        <authorList>
            <person name="Syromyatnikov M.Y."/>
            <person name="Popov V.N."/>
        </authorList>
    </citation>
    <scope>NUCLEOTIDE SEQUENCE [LARGE SCALE GENOMIC DNA]</scope>
</reference>
<feature type="signal peptide" evidence="2">
    <location>
        <begin position="1"/>
        <end position="18"/>
    </location>
</feature>
<evidence type="ECO:0000313" key="4">
    <source>
        <dbReference type="Proteomes" id="UP000183832"/>
    </source>
</evidence>
<keyword evidence="2" id="KW-0732">Signal</keyword>
<dbReference type="STRING" id="568069.A0A1J1HKM3"/>
<proteinExistence type="predicted"/>
<dbReference type="OrthoDB" id="7791269at2759"/>
<dbReference type="EMBL" id="CVRI01000003">
    <property type="protein sequence ID" value="CRK87014.1"/>
    <property type="molecule type" value="Genomic_DNA"/>
</dbReference>
<sequence length="435" mass="49706">MTLKLFIFLTTYVLLVYGNDVEQKDNSESYITKEAAKELRSKLRARDDQREKDYDDILTRIIMSVQQSHEDNYNQALFEKKYFDYLPNELDSEDISDDDSPYELVKSVDTVMSEESDKNARRVNSRKFKRDVTSGGKSQDRVKRQSIYYVPVPLIHYSPYPNIDYFYPQTIPDYPAASSIQNRFIPDNVLKRNANLNPWHPQANTGKFHTPYNFYLPSKPGNNNPNPPHNPSVNPNEIIDRVAGFEEDDTSDRIWSTFPSYSGGGSGFNSIQNYNPWQPQPPRRPPVTTKRPYVDQNSIEGNVNPEENVELEIELPPEIFDNGPATTRAPLKIPKINKTHNPNRNRGQNRKPEVPISSEAQTPSNSNGRSANNQSQTQTIPVCVLAIVNCCSRYDDIVRIPCFEKHNCNGSFLGKNSCSPTLQSAALREVEKYSR</sequence>
<name>A0A1J1HKM3_9DIPT</name>
<evidence type="ECO:0000256" key="1">
    <source>
        <dbReference type="SAM" id="MobiDB-lite"/>
    </source>
</evidence>
<accession>A0A1J1HKM3</accession>
<feature type="region of interest" description="Disordered" evidence="1">
    <location>
        <begin position="319"/>
        <end position="376"/>
    </location>
</feature>
<evidence type="ECO:0000256" key="2">
    <source>
        <dbReference type="SAM" id="SignalP"/>
    </source>
</evidence>
<feature type="compositionally biased region" description="Polar residues" evidence="1">
    <location>
        <begin position="358"/>
        <end position="376"/>
    </location>
</feature>
<organism evidence="3 4">
    <name type="scientific">Clunio marinus</name>
    <dbReference type="NCBI Taxonomy" id="568069"/>
    <lineage>
        <taxon>Eukaryota</taxon>
        <taxon>Metazoa</taxon>
        <taxon>Ecdysozoa</taxon>
        <taxon>Arthropoda</taxon>
        <taxon>Hexapoda</taxon>
        <taxon>Insecta</taxon>
        <taxon>Pterygota</taxon>
        <taxon>Neoptera</taxon>
        <taxon>Endopterygota</taxon>
        <taxon>Diptera</taxon>
        <taxon>Nematocera</taxon>
        <taxon>Chironomoidea</taxon>
        <taxon>Chironomidae</taxon>
        <taxon>Clunio</taxon>
    </lineage>
</organism>